<keyword evidence="2" id="KW-0472">Membrane</keyword>
<sequence length="265" mass="27844">MAHMHNGQRGIAVRLCGVLPALAAALSSLAFALIAAVVATPPLTAQAATYGSITIDAQWNRDSDDRTALAGDTYAIVRIASADLDAETGTVRAFRTLESFSQFDRDWAGLTSSELNAAAKQLDAYATKNRLYAISDTTNAAGRATFTDLEPGIYLIARTAAASANRRYDCDPFLVSVPETNGGATEFAVTAEPKFSDNGTVTPPNPTPEPEPEPEPEPNKPAKPGSTANTGAAVSVVALAAIALTVAALIIRDLRRERRDSSVLQ</sequence>
<evidence type="ECO:0000313" key="4">
    <source>
        <dbReference type="Proteomes" id="UP000469194"/>
    </source>
</evidence>
<evidence type="ECO:0000256" key="2">
    <source>
        <dbReference type="SAM" id="Phobius"/>
    </source>
</evidence>
<name>A0A6N9Z2W1_9BIFI</name>
<accession>A0A6N9Z2W1</accession>
<organism evidence="3 4">
    <name type="scientific">Bifidobacterium aerophilum</name>
    <dbReference type="NCBI Taxonomy" id="1798155"/>
    <lineage>
        <taxon>Bacteria</taxon>
        <taxon>Bacillati</taxon>
        <taxon>Actinomycetota</taxon>
        <taxon>Actinomycetes</taxon>
        <taxon>Bifidobacteriales</taxon>
        <taxon>Bifidobacteriaceae</taxon>
        <taxon>Bifidobacterium</taxon>
    </lineage>
</organism>
<feature type="region of interest" description="Disordered" evidence="1">
    <location>
        <begin position="191"/>
        <end position="229"/>
    </location>
</feature>
<evidence type="ECO:0000313" key="3">
    <source>
        <dbReference type="EMBL" id="NEG88664.1"/>
    </source>
</evidence>
<dbReference type="Proteomes" id="UP000469194">
    <property type="component" value="Unassembled WGS sequence"/>
</dbReference>
<evidence type="ECO:0000256" key="1">
    <source>
        <dbReference type="SAM" id="MobiDB-lite"/>
    </source>
</evidence>
<comment type="caution">
    <text evidence="3">The sequence shown here is derived from an EMBL/GenBank/DDBJ whole genome shotgun (WGS) entry which is preliminary data.</text>
</comment>
<dbReference type="Gene3D" id="2.60.40.10">
    <property type="entry name" value="Immunoglobulins"/>
    <property type="match status" value="1"/>
</dbReference>
<proteinExistence type="predicted"/>
<keyword evidence="4" id="KW-1185">Reference proteome</keyword>
<dbReference type="RefSeq" id="WP_163229181.1">
    <property type="nucleotide sequence ID" value="NZ_WHZW01000002.1"/>
</dbReference>
<dbReference type="EMBL" id="WHZW01000002">
    <property type="protein sequence ID" value="NEG88664.1"/>
    <property type="molecule type" value="Genomic_DNA"/>
</dbReference>
<dbReference type="AlphaFoldDB" id="A0A6N9Z2W1"/>
<dbReference type="GO" id="GO:0005975">
    <property type="term" value="P:carbohydrate metabolic process"/>
    <property type="evidence" value="ECO:0007669"/>
    <property type="project" value="UniProtKB-ARBA"/>
</dbReference>
<keyword evidence="2" id="KW-1133">Transmembrane helix</keyword>
<keyword evidence="2" id="KW-0812">Transmembrane</keyword>
<gene>
    <name evidence="3" type="ORF">GFD25_01310</name>
</gene>
<reference evidence="3 4" key="1">
    <citation type="submission" date="2019-10" db="EMBL/GenBank/DDBJ databases">
        <title>Bifidobacterium from non-human primates.</title>
        <authorList>
            <person name="Modesto M."/>
        </authorList>
    </citation>
    <scope>NUCLEOTIDE SEQUENCE [LARGE SCALE GENOMIC DNA]</scope>
    <source>
        <strain evidence="3 4">TRE17</strain>
    </source>
</reference>
<protein>
    <submittedName>
        <fullName evidence="3">Cell surface protein</fullName>
    </submittedName>
</protein>
<feature type="transmembrane region" description="Helical" evidence="2">
    <location>
        <begin position="231"/>
        <end position="251"/>
    </location>
</feature>
<dbReference type="InterPro" id="IPR013783">
    <property type="entry name" value="Ig-like_fold"/>
</dbReference>